<feature type="region of interest" description="Disordered" evidence="13">
    <location>
        <begin position="316"/>
        <end position="353"/>
    </location>
</feature>
<comment type="catalytic activity">
    <reaction evidence="10">
        <text>L-threonyl-[protein] + ATP = O-phospho-L-threonyl-[protein] + ADP + H(+)</text>
        <dbReference type="Rhea" id="RHEA:46608"/>
        <dbReference type="Rhea" id="RHEA-COMP:11060"/>
        <dbReference type="Rhea" id="RHEA-COMP:11605"/>
        <dbReference type="ChEBI" id="CHEBI:15378"/>
        <dbReference type="ChEBI" id="CHEBI:30013"/>
        <dbReference type="ChEBI" id="CHEBI:30616"/>
        <dbReference type="ChEBI" id="CHEBI:61977"/>
        <dbReference type="ChEBI" id="CHEBI:456216"/>
        <dbReference type="EC" id="2.7.11.1"/>
    </reaction>
</comment>
<dbReference type="EC" id="2.7.11.1" evidence="2"/>
<evidence type="ECO:0000256" key="9">
    <source>
        <dbReference type="ARBA" id="ARBA00023136"/>
    </source>
</evidence>
<dbReference type="GO" id="GO:0004674">
    <property type="term" value="F:protein serine/threonine kinase activity"/>
    <property type="evidence" value="ECO:0007669"/>
    <property type="project" value="UniProtKB-KW"/>
</dbReference>
<dbReference type="InterPro" id="IPR001245">
    <property type="entry name" value="Ser-Thr/Tyr_kinase_cat_dom"/>
</dbReference>
<dbReference type="PROSITE" id="PS50011">
    <property type="entry name" value="PROTEIN_KINASE_DOM"/>
    <property type="match status" value="1"/>
</dbReference>
<keyword evidence="3" id="KW-0418">Kinase</keyword>
<evidence type="ECO:0000256" key="1">
    <source>
        <dbReference type="ARBA" id="ARBA00004162"/>
    </source>
</evidence>
<dbReference type="AlphaFoldDB" id="A0A2U1QPK0"/>
<comment type="subcellular location">
    <subcellularLocation>
        <location evidence="1">Cell membrane</location>
        <topology evidence="1">Single-pass membrane protein</topology>
    </subcellularLocation>
</comment>
<dbReference type="Gene3D" id="3.30.200.20">
    <property type="entry name" value="Phosphorylase Kinase, domain 1"/>
    <property type="match status" value="1"/>
</dbReference>
<dbReference type="Gene3D" id="1.10.510.10">
    <property type="entry name" value="Transferase(Phosphotransferase) domain 1"/>
    <property type="match status" value="1"/>
</dbReference>
<feature type="compositionally biased region" description="Polar residues" evidence="13">
    <location>
        <begin position="342"/>
        <end position="353"/>
    </location>
</feature>
<name>A0A2U1QPK0_ARTAN</name>
<evidence type="ECO:0000256" key="10">
    <source>
        <dbReference type="ARBA" id="ARBA00047899"/>
    </source>
</evidence>
<feature type="region of interest" description="Disordered" evidence="13">
    <location>
        <begin position="19"/>
        <end position="82"/>
    </location>
</feature>
<evidence type="ECO:0000256" key="3">
    <source>
        <dbReference type="ARBA" id="ARBA00022527"/>
    </source>
</evidence>
<dbReference type="InterPro" id="IPR047117">
    <property type="entry name" value="PERK1-13-like"/>
</dbReference>
<organism evidence="15 16">
    <name type="scientific">Artemisia annua</name>
    <name type="common">Sweet wormwood</name>
    <dbReference type="NCBI Taxonomy" id="35608"/>
    <lineage>
        <taxon>Eukaryota</taxon>
        <taxon>Viridiplantae</taxon>
        <taxon>Streptophyta</taxon>
        <taxon>Embryophyta</taxon>
        <taxon>Tracheophyta</taxon>
        <taxon>Spermatophyta</taxon>
        <taxon>Magnoliopsida</taxon>
        <taxon>eudicotyledons</taxon>
        <taxon>Gunneridae</taxon>
        <taxon>Pentapetalae</taxon>
        <taxon>asterids</taxon>
        <taxon>campanulids</taxon>
        <taxon>Asterales</taxon>
        <taxon>Asteraceae</taxon>
        <taxon>Asteroideae</taxon>
        <taxon>Anthemideae</taxon>
        <taxon>Artemisiinae</taxon>
        <taxon>Artemisia</taxon>
    </lineage>
</organism>
<evidence type="ECO:0000256" key="5">
    <source>
        <dbReference type="ARBA" id="ARBA00022692"/>
    </source>
</evidence>
<reference evidence="15 16" key="1">
    <citation type="journal article" date="2018" name="Mol. Plant">
        <title>The genome of Artemisia annua provides insight into the evolution of Asteraceae family and artemisinin biosynthesis.</title>
        <authorList>
            <person name="Shen Q."/>
            <person name="Zhang L."/>
            <person name="Liao Z."/>
            <person name="Wang S."/>
            <person name="Yan T."/>
            <person name="Shi P."/>
            <person name="Liu M."/>
            <person name="Fu X."/>
            <person name="Pan Q."/>
            <person name="Wang Y."/>
            <person name="Lv Z."/>
            <person name="Lu X."/>
            <person name="Zhang F."/>
            <person name="Jiang W."/>
            <person name="Ma Y."/>
            <person name="Chen M."/>
            <person name="Hao X."/>
            <person name="Li L."/>
            <person name="Tang Y."/>
            <person name="Lv G."/>
            <person name="Zhou Y."/>
            <person name="Sun X."/>
            <person name="Brodelius P.E."/>
            <person name="Rose J.K.C."/>
            <person name="Tang K."/>
        </authorList>
    </citation>
    <scope>NUCLEOTIDE SEQUENCE [LARGE SCALE GENOMIC DNA]</scope>
    <source>
        <strain evidence="16">cv. Huhao1</strain>
        <tissue evidence="15">Leaf</tissue>
    </source>
</reference>
<dbReference type="SUPFAM" id="SSF56112">
    <property type="entry name" value="Protein kinase-like (PK-like)"/>
    <property type="match status" value="1"/>
</dbReference>
<evidence type="ECO:0000256" key="7">
    <source>
        <dbReference type="ARBA" id="ARBA00022840"/>
    </source>
</evidence>
<sequence length="353" mass="38730">MFFIIILCVTAVLKKRKRRRRDETSIFKDNNSVNDNGSQKNWNQSQPPPNDFHLKIPPNSGPASSKFSWVAAPPPTPPPWMTTSEFNSSTFSGRYQDPLPPPHPTMALGFSQSEFTYDELAAATRGFDKSLLLGEGGYGYVYKGVLPNGKEIAVKSLKSTSGQGEREFQSEAKVADFGLAKLSSDTKTHVSTRVMGTFGYLAPEYASSGKLTEKSDVFSFGVVLFELISGRRPGDSSSDDDSLIDWARPILMRAAEGTDSYEELVDKRLENNYDREEMYRMVLCAAACLRYSARQRPKMSQVVRALEGDDASLDDLNGGVTSGGMSSAGSSEVDLHKKATKETSSSLVYSDGE</sequence>
<feature type="binding site" evidence="12">
    <location>
        <position position="155"/>
    </location>
    <ligand>
        <name>ATP</name>
        <dbReference type="ChEBI" id="CHEBI:30616"/>
    </ligand>
</feature>
<keyword evidence="9" id="KW-0472">Membrane</keyword>
<keyword evidence="7 12" id="KW-0067">ATP-binding</keyword>
<evidence type="ECO:0000256" key="2">
    <source>
        <dbReference type="ARBA" id="ARBA00012513"/>
    </source>
</evidence>
<dbReference type="Proteomes" id="UP000245207">
    <property type="component" value="Unassembled WGS sequence"/>
</dbReference>
<feature type="compositionally biased region" description="Polar residues" evidence="13">
    <location>
        <begin position="27"/>
        <end position="45"/>
    </location>
</feature>
<proteinExistence type="predicted"/>
<evidence type="ECO:0000256" key="11">
    <source>
        <dbReference type="ARBA" id="ARBA00048679"/>
    </source>
</evidence>
<evidence type="ECO:0000313" key="15">
    <source>
        <dbReference type="EMBL" id="PWA99902.1"/>
    </source>
</evidence>
<dbReference type="EMBL" id="PKPP01000002">
    <property type="protein sequence ID" value="PWA99902.1"/>
    <property type="molecule type" value="Genomic_DNA"/>
</dbReference>
<keyword evidence="16" id="KW-1185">Reference proteome</keyword>
<keyword evidence="6 12" id="KW-0547">Nucleotide-binding</keyword>
<keyword evidence="5" id="KW-0812">Transmembrane</keyword>
<evidence type="ECO:0000256" key="4">
    <source>
        <dbReference type="ARBA" id="ARBA00022679"/>
    </source>
</evidence>
<dbReference type="GO" id="GO:0005886">
    <property type="term" value="C:plasma membrane"/>
    <property type="evidence" value="ECO:0007669"/>
    <property type="project" value="UniProtKB-SubCell"/>
</dbReference>
<keyword evidence="4" id="KW-0808">Transferase</keyword>
<comment type="caution">
    <text evidence="15">The sequence shown here is derived from an EMBL/GenBank/DDBJ whole genome shotgun (WGS) entry which is preliminary data.</text>
</comment>
<keyword evidence="8" id="KW-1133">Transmembrane helix</keyword>
<dbReference type="InterPro" id="IPR000719">
    <property type="entry name" value="Prot_kinase_dom"/>
</dbReference>
<evidence type="ECO:0000313" key="16">
    <source>
        <dbReference type="Proteomes" id="UP000245207"/>
    </source>
</evidence>
<evidence type="ECO:0000256" key="12">
    <source>
        <dbReference type="PROSITE-ProRule" id="PRU10141"/>
    </source>
</evidence>
<dbReference type="InterPro" id="IPR011009">
    <property type="entry name" value="Kinase-like_dom_sf"/>
</dbReference>
<dbReference type="STRING" id="35608.A0A2U1QPK0"/>
<dbReference type="PROSITE" id="PS00107">
    <property type="entry name" value="PROTEIN_KINASE_ATP"/>
    <property type="match status" value="1"/>
</dbReference>
<dbReference type="PANTHER" id="PTHR47982">
    <property type="entry name" value="PROLINE-RICH RECEPTOR-LIKE PROTEIN KINASE PERK4"/>
    <property type="match status" value="1"/>
</dbReference>
<dbReference type="InterPro" id="IPR017441">
    <property type="entry name" value="Protein_kinase_ATP_BS"/>
</dbReference>
<feature type="domain" description="Protein kinase" evidence="14">
    <location>
        <begin position="1"/>
        <end position="313"/>
    </location>
</feature>
<protein>
    <recommendedName>
        <fullName evidence="2">non-specific serine/threonine protein kinase</fullName>
        <ecNumber evidence="2">2.7.11.1</ecNumber>
    </recommendedName>
</protein>
<comment type="catalytic activity">
    <reaction evidence="11">
        <text>L-seryl-[protein] + ATP = O-phospho-L-seryl-[protein] + ADP + H(+)</text>
        <dbReference type="Rhea" id="RHEA:17989"/>
        <dbReference type="Rhea" id="RHEA-COMP:9863"/>
        <dbReference type="Rhea" id="RHEA-COMP:11604"/>
        <dbReference type="ChEBI" id="CHEBI:15378"/>
        <dbReference type="ChEBI" id="CHEBI:29999"/>
        <dbReference type="ChEBI" id="CHEBI:30616"/>
        <dbReference type="ChEBI" id="CHEBI:83421"/>
        <dbReference type="ChEBI" id="CHEBI:456216"/>
        <dbReference type="EC" id="2.7.11.1"/>
    </reaction>
</comment>
<dbReference type="PANTHER" id="PTHR47982:SF68">
    <property type="entry name" value="NON-SPECIFIC SERINE_THREONINE PROTEIN KINASE"/>
    <property type="match status" value="1"/>
</dbReference>
<dbReference type="Pfam" id="PF07714">
    <property type="entry name" value="PK_Tyr_Ser-Thr"/>
    <property type="match status" value="1"/>
</dbReference>
<dbReference type="OrthoDB" id="4062651at2759"/>
<keyword evidence="3" id="KW-0723">Serine/threonine-protein kinase</keyword>
<accession>A0A2U1QPK0</accession>
<evidence type="ECO:0000256" key="13">
    <source>
        <dbReference type="SAM" id="MobiDB-lite"/>
    </source>
</evidence>
<dbReference type="GO" id="GO:0005524">
    <property type="term" value="F:ATP binding"/>
    <property type="evidence" value="ECO:0007669"/>
    <property type="project" value="UniProtKB-UniRule"/>
</dbReference>
<gene>
    <name evidence="15" type="ORF">CTI12_AA001580</name>
</gene>
<evidence type="ECO:0000259" key="14">
    <source>
        <dbReference type="PROSITE" id="PS50011"/>
    </source>
</evidence>
<evidence type="ECO:0000256" key="6">
    <source>
        <dbReference type="ARBA" id="ARBA00022741"/>
    </source>
</evidence>
<evidence type="ECO:0000256" key="8">
    <source>
        <dbReference type="ARBA" id="ARBA00022989"/>
    </source>
</evidence>